<evidence type="ECO:0000259" key="9">
    <source>
        <dbReference type="Pfam" id="PF00892"/>
    </source>
</evidence>
<feature type="transmembrane region" description="Helical" evidence="8">
    <location>
        <begin position="244"/>
        <end position="263"/>
    </location>
</feature>
<feature type="transmembrane region" description="Helical" evidence="8">
    <location>
        <begin position="107"/>
        <end position="124"/>
    </location>
</feature>
<feature type="transmembrane region" description="Helical" evidence="8">
    <location>
        <begin position="154"/>
        <end position="170"/>
    </location>
</feature>
<dbReference type="InterPro" id="IPR037185">
    <property type="entry name" value="EmrE-like"/>
</dbReference>
<dbReference type="PANTHER" id="PTHR22911">
    <property type="entry name" value="ACYL-MALONYL CONDENSING ENZYME-RELATED"/>
    <property type="match status" value="1"/>
</dbReference>
<keyword evidence="5 8" id="KW-0812">Transmembrane</keyword>
<evidence type="ECO:0000256" key="8">
    <source>
        <dbReference type="SAM" id="Phobius"/>
    </source>
</evidence>
<keyword evidence="4" id="KW-1003">Cell membrane</keyword>
<feature type="transmembrane region" description="Helical" evidence="8">
    <location>
        <begin position="12"/>
        <end position="33"/>
    </location>
</feature>
<reference evidence="10" key="1">
    <citation type="submission" date="2020-05" db="EMBL/GenBank/DDBJ databases">
        <authorList>
            <person name="Chiriac C."/>
            <person name="Salcher M."/>
            <person name="Ghai R."/>
            <person name="Kavagutti S V."/>
        </authorList>
    </citation>
    <scope>NUCLEOTIDE SEQUENCE</scope>
</reference>
<dbReference type="SUPFAM" id="SSF103481">
    <property type="entry name" value="Multidrug resistance efflux transporter EmrE"/>
    <property type="match status" value="2"/>
</dbReference>
<dbReference type="GO" id="GO:0005886">
    <property type="term" value="C:plasma membrane"/>
    <property type="evidence" value="ECO:0007669"/>
    <property type="project" value="UniProtKB-SubCell"/>
</dbReference>
<feature type="transmembrane region" description="Helical" evidence="8">
    <location>
        <begin position="131"/>
        <end position="148"/>
    </location>
</feature>
<feature type="domain" description="EamA" evidence="9">
    <location>
        <begin position="11"/>
        <end position="147"/>
    </location>
</feature>
<evidence type="ECO:0000256" key="4">
    <source>
        <dbReference type="ARBA" id="ARBA00022475"/>
    </source>
</evidence>
<feature type="transmembrane region" description="Helical" evidence="8">
    <location>
        <begin position="45"/>
        <end position="63"/>
    </location>
</feature>
<keyword evidence="6 8" id="KW-1133">Transmembrane helix</keyword>
<organism evidence="10">
    <name type="scientific">freshwater metagenome</name>
    <dbReference type="NCBI Taxonomy" id="449393"/>
    <lineage>
        <taxon>unclassified sequences</taxon>
        <taxon>metagenomes</taxon>
        <taxon>ecological metagenomes</taxon>
    </lineage>
</organism>
<feature type="transmembrane region" description="Helical" evidence="8">
    <location>
        <begin position="269"/>
        <end position="290"/>
    </location>
</feature>
<accession>A0A6J6EIS5</accession>
<keyword evidence="3" id="KW-0813">Transport</keyword>
<protein>
    <submittedName>
        <fullName evidence="10">Unannotated protein</fullName>
    </submittedName>
</protein>
<dbReference type="NCBIfam" id="TIGR00688">
    <property type="entry name" value="rarD"/>
    <property type="match status" value="1"/>
</dbReference>
<evidence type="ECO:0000313" key="10">
    <source>
        <dbReference type="EMBL" id="CAB4576352.1"/>
    </source>
</evidence>
<sequence>MPRTPQQDERYGVISGLGAYLMWGLLPLFWPLLKPATAFEILGHRIIWSLLFVLLLMQLTHSWPVVKATVQNRKLSLLIIFASFFVATNWGVYIWAVNDNHVVETSLGYFINPLVSVLLGMVFFGERLRTLQKVAVGIAAIAVLVLSFDYGRLPWIALVLAGSFGIYGALKKQINLPAVPGLMMETVLLLPLTIIYLTWLYRDAEAILISNPTLLILAIISGPLTALPLLLFGTATTRVPLSWLGVMQYVAPTLQFVIGVWVFNEALSGIKIIGFIIVWIALAIFSIDALRRNRLDKRKNVA</sequence>
<evidence type="ECO:0000256" key="1">
    <source>
        <dbReference type="ARBA" id="ARBA00004651"/>
    </source>
</evidence>
<gene>
    <name evidence="10" type="ORF">UFOPK1726_00591</name>
</gene>
<dbReference type="EMBL" id="CAEZTT010000056">
    <property type="protein sequence ID" value="CAB4576352.1"/>
    <property type="molecule type" value="Genomic_DNA"/>
</dbReference>
<evidence type="ECO:0000256" key="5">
    <source>
        <dbReference type="ARBA" id="ARBA00022692"/>
    </source>
</evidence>
<evidence type="ECO:0000256" key="3">
    <source>
        <dbReference type="ARBA" id="ARBA00022448"/>
    </source>
</evidence>
<comment type="similarity">
    <text evidence="2">Belongs to the EamA transporter family.</text>
</comment>
<dbReference type="Pfam" id="PF00892">
    <property type="entry name" value="EamA"/>
    <property type="match status" value="1"/>
</dbReference>
<proteinExistence type="inferred from homology"/>
<dbReference type="AlphaFoldDB" id="A0A6J6EIS5"/>
<dbReference type="InterPro" id="IPR004626">
    <property type="entry name" value="RarD"/>
</dbReference>
<evidence type="ECO:0000256" key="2">
    <source>
        <dbReference type="ARBA" id="ARBA00007362"/>
    </source>
</evidence>
<name>A0A6J6EIS5_9ZZZZ</name>
<feature type="transmembrane region" description="Helical" evidence="8">
    <location>
        <begin position="75"/>
        <end position="95"/>
    </location>
</feature>
<comment type="subcellular location">
    <subcellularLocation>
        <location evidence="1">Cell membrane</location>
        <topology evidence="1">Multi-pass membrane protein</topology>
    </subcellularLocation>
</comment>
<dbReference type="InterPro" id="IPR000620">
    <property type="entry name" value="EamA_dom"/>
</dbReference>
<keyword evidence="7 8" id="KW-0472">Membrane</keyword>
<evidence type="ECO:0000256" key="6">
    <source>
        <dbReference type="ARBA" id="ARBA00022989"/>
    </source>
</evidence>
<dbReference type="PANTHER" id="PTHR22911:SF137">
    <property type="entry name" value="SOLUTE CARRIER FAMILY 35 MEMBER G2-RELATED"/>
    <property type="match status" value="1"/>
</dbReference>
<feature type="transmembrane region" description="Helical" evidence="8">
    <location>
        <begin position="182"/>
        <end position="201"/>
    </location>
</feature>
<evidence type="ECO:0000256" key="7">
    <source>
        <dbReference type="ARBA" id="ARBA00023136"/>
    </source>
</evidence>
<feature type="transmembrane region" description="Helical" evidence="8">
    <location>
        <begin position="213"/>
        <end position="232"/>
    </location>
</feature>